<sequence>MLAGGEEALANMDQGDGEEARRVRVRMGEGRKRGACGCVWAKVTTARKRAGADMEVMEGDGAQSMLYMRH</sequence>
<evidence type="ECO:0000313" key="3">
    <source>
        <dbReference type="Proteomes" id="UP001259832"/>
    </source>
</evidence>
<proteinExistence type="predicted"/>
<organism evidence="2 3">
    <name type="scientific">Phytophthora citrophthora</name>
    <dbReference type="NCBI Taxonomy" id="4793"/>
    <lineage>
        <taxon>Eukaryota</taxon>
        <taxon>Sar</taxon>
        <taxon>Stramenopiles</taxon>
        <taxon>Oomycota</taxon>
        <taxon>Peronosporomycetes</taxon>
        <taxon>Peronosporales</taxon>
        <taxon>Peronosporaceae</taxon>
        <taxon>Phytophthora</taxon>
    </lineage>
</organism>
<evidence type="ECO:0000313" key="2">
    <source>
        <dbReference type="EMBL" id="KAK1928365.1"/>
    </source>
</evidence>
<comment type="caution">
    <text evidence="2">The sequence shown here is derived from an EMBL/GenBank/DDBJ whole genome shotgun (WGS) entry which is preliminary data.</text>
</comment>
<keyword evidence="3" id="KW-1185">Reference proteome</keyword>
<feature type="region of interest" description="Disordered" evidence="1">
    <location>
        <begin position="1"/>
        <end position="21"/>
    </location>
</feature>
<reference evidence="2" key="1">
    <citation type="submission" date="2023-08" db="EMBL/GenBank/DDBJ databases">
        <title>Reference Genome Resource for the Citrus Pathogen Phytophthora citrophthora.</title>
        <authorList>
            <person name="Moller H."/>
            <person name="Coetzee B."/>
            <person name="Rose L.J."/>
            <person name="Van Niekerk J.M."/>
        </authorList>
    </citation>
    <scope>NUCLEOTIDE SEQUENCE</scope>
    <source>
        <strain evidence="2">STE-U-9442</strain>
    </source>
</reference>
<evidence type="ECO:0000256" key="1">
    <source>
        <dbReference type="SAM" id="MobiDB-lite"/>
    </source>
</evidence>
<dbReference type="AlphaFoldDB" id="A0AAD9FY19"/>
<dbReference type="EMBL" id="JASMQC010000072">
    <property type="protein sequence ID" value="KAK1928365.1"/>
    <property type="molecule type" value="Genomic_DNA"/>
</dbReference>
<protein>
    <submittedName>
        <fullName evidence="2">Uncharacterized protein</fullName>
    </submittedName>
</protein>
<accession>A0AAD9FY19</accession>
<name>A0AAD9FY19_9STRA</name>
<gene>
    <name evidence="2" type="ORF">P3T76_016156</name>
</gene>
<dbReference type="Proteomes" id="UP001259832">
    <property type="component" value="Unassembled WGS sequence"/>
</dbReference>